<evidence type="ECO:0000256" key="7">
    <source>
        <dbReference type="ARBA" id="ARBA00023136"/>
    </source>
</evidence>
<evidence type="ECO:0000256" key="4">
    <source>
        <dbReference type="ARBA" id="ARBA00022692"/>
    </source>
</evidence>
<feature type="transmembrane region" description="Helical" evidence="8">
    <location>
        <begin position="261"/>
        <end position="282"/>
    </location>
</feature>
<accession>A0ABY4AX31</accession>
<feature type="domain" description="ABC transmembrane type-1" evidence="9">
    <location>
        <begin position="77"/>
        <end position="282"/>
    </location>
</feature>
<dbReference type="Gene3D" id="1.10.3720.10">
    <property type="entry name" value="MetI-like"/>
    <property type="match status" value="1"/>
</dbReference>
<dbReference type="SUPFAM" id="SSF161098">
    <property type="entry name" value="MetI-like"/>
    <property type="match status" value="1"/>
</dbReference>
<dbReference type="CDD" id="cd06261">
    <property type="entry name" value="TM_PBP2"/>
    <property type="match status" value="1"/>
</dbReference>
<comment type="similarity">
    <text evidence="8">Belongs to the binding-protein-dependent transport system permease family.</text>
</comment>
<evidence type="ECO:0000256" key="8">
    <source>
        <dbReference type="RuleBase" id="RU363032"/>
    </source>
</evidence>
<evidence type="ECO:0000313" key="10">
    <source>
        <dbReference type="EMBL" id="UOE27745.1"/>
    </source>
</evidence>
<keyword evidence="11" id="KW-1185">Reference proteome</keyword>
<name>A0ABY4AX31_9MICO</name>
<keyword evidence="6 8" id="KW-1133">Transmembrane helix</keyword>
<dbReference type="EMBL" id="CP094533">
    <property type="protein sequence ID" value="UOE27745.1"/>
    <property type="molecule type" value="Genomic_DNA"/>
</dbReference>
<comment type="subcellular location">
    <subcellularLocation>
        <location evidence="1 8">Cell membrane</location>
        <topology evidence="1 8">Multi-pass membrane protein</topology>
    </subcellularLocation>
</comment>
<evidence type="ECO:0000256" key="5">
    <source>
        <dbReference type="ARBA" id="ARBA00022970"/>
    </source>
</evidence>
<dbReference type="NCBIfam" id="TIGR01726">
    <property type="entry name" value="HEQRo_perm_3TM"/>
    <property type="match status" value="1"/>
</dbReference>
<proteinExistence type="inferred from homology"/>
<keyword evidence="3" id="KW-1003">Cell membrane</keyword>
<keyword evidence="5" id="KW-0029">Amino-acid transport</keyword>
<evidence type="ECO:0000256" key="3">
    <source>
        <dbReference type="ARBA" id="ARBA00022475"/>
    </source>
</evidence>
<dbReference type="InterPro" id="IPR010065">
    <property type="entry name" value="AA_ABC_transptr_permease_3TM"/>
</dbReference>
<dbReference type="PANTHER" id="PTHR30614:SF0">
    <property type="entry name" value="L-CYSTINE TRANSPORT SYSTEM PERMEASE PROTEIN TCYL"/>
    <property type="match status" value="1"/>
</dbReference>
<feature type="transmembrane region" description="Helical" evidence="8">
    <location>
        <begin position="33"/>
        <end position="54"/>
    </location>
</feature>
<organism evidence="10 11">
    <name type="scientific">Agromyces soli</name>
    <dbReference type="NCBI Taxonomy" id="659012"/>
    <lineage>
        <taxon>Bacteria</taxon>
        <taxon>Bacillati</taxon>
        <taxon>Actinomycetota</taxon>
        <taxon>Actinomycetes</taxon>
        <taxon>Micrococcales</taxon>
        <taxon>Microbacteriaceae</taxon>
        <taxon>Agromyces</taxon>
    </lineage>
</organism>
<feature type="transmembrane region" description="Helical" evidence="8">
    <location>
        <begin position="237"/>
        <end position="255"/>
    </location>
</feature>
<gene>
    <name evidence="10" type="ORF">MTP13_08200</name>
</gene>
<evidence type="ECO:0000259" key="9">
    <source>
        <dbReference type="PROSITE" id="PS50928"/>
    </source>
</evidence>
<dbReference type="InterPro" id="IPR035906">
    <property type="entry name" value="MetI-like_sf"/>
</dbReference>
<sequence>MAPTSESTAAPAPAVGAAAGARREYRFARPVRWSWWISGAISVLVLLGVVDFLVNGRNWQWDVVAEYLFHPDILVGLGNTIVLTVTCAITGLLMGGVVAYLRMSSNPVFRAIGAVYIWLIRAIPALVLLLFIFFLAALLPQIPIGLPFLPPFASLPTNTLISQSTAAILGLTLIQGAYIGEIYRGGILSVPRGQLEAARSMGMTHWQAMRRIIAPQSIRVVIPPLGNEMITLFKNTSLVFVIGYTELLTTVQLIYGETYQTIPLLVVACIWYLALTSIAMLGQRQLEKRFGKGFRGVDD</sequence>
<reference evidence="10 11" key="1">
    <citation type="submission" date="2022-03" db="EMBL/GenBank/DDBJ databases">
        <title>Agromyces sp. isolated from the gut of P. brevitarsis seulensis larvae.</title>
        <authorList>
            <person name="Won M."/>
            <person name="Kwon S.-W."/>
        </authorList>
    </citation>
    <scope>NUCLEOTIDE SEQUENCE [LARGE SCALE GENOMIC DNA]</scope>
    <source>
        <strain evidence="10 11">KACC 16215</strain>
    </source>
</reference>
<feature type="transmembrane region" description="Helical" evidence="8">
    <location>
        <begin position="113"/>
        <end position="140"/>
    </location>
</feature>
<evidence type="ECO:0000256" key="1">
    <source>
        <dbReference type="ARBA" id="ARBA00004651"/>
    </source>
</evidence>
<dbReference type="Proteomes" id="UP000831304">
    <property type="component" value="Chromosome"/>
</dbReference>
<dbReference type="PANTHER" id="PTHR30614">
    <property type="entry name" value="MEMBRANE COMPONENT OF AMINO ACID ABC TRANSPORTER"/>
    <property type="match status" value="1"/>
</dbReference>
<evidence type="ECO:0000256" key="6">
    <source>
        <dbReference type="ARBA" id="ARBA00022989"/>
    </source>
</evidence>
<feature type="transmembrane region" description="Helical" evidence="8">
    <location>
        <begin position="74"/>
        <end position="101"/>
    </location>
</feature>
<dbReference type="InterPro" id="IPR043429">
    <property type="entry name" value="ArtM/GltK/GlnP/TcyL/YhdX-like"/>
</dbReference>
<dbReference type="InterPro" id="IPR000515">
    <property type="entry name" value="MetI-like"/>
</dbReference>
<feature type="transmembrane region" description="Helical" evidence="8">
    <location>
        <begin position="160"/>
        <end position="179"/>
    </location>
</feature>
<evidence type="ECO:0000313" key="11">
    <source>
        <dbReference type="Proteomes" id="UP000831304"/>
    </source>
</evidence>
<dbReference type="PROSITE" id="PS50928">
    <property type="entry name" value="ABC_TM1"/>
    <property type="match status" value="1"/>
</dbReference>
<keyword evidence="7 8" id="KW-0472">Membrane</keyword>
<protein>
    <submittedName>
        <fullName evidence="10">Amino acid ABC transporter permease</fullName>
    </submittedName>
</protein>
<dbReference type="RefSeq" id="WP_243570566.1">
    <property type="nucleotide sequence ID" value="NZ_BAAARD010000001.1"/>
</dbReference>
<dbReference type="Pfam" id="PF00528">
    <property type="entry name" value="BPD_transp_1"/>
    <property type="match status" value="1"/>
</dbReference>
<evidence type="ECO:0000256" key="2">
    <source>
        <dbReference type="ARBA" id="ARBA00022448"/>
    </source>
</evidence>
<keyword evidence="2 8" id="KW-0813">Transport</keyword>
<keyword evidence="4 8" id="KW-0812">Transmembrane</keyword>